<dbReference type="NCBIfam" id="TIGR00482">
    <property type="entry name" value="nicotinate (nicotinamide) nucleotide adenylyltransferase"/>
    <property type="match status" value="1"/>
</dbReference>
<evidence type="ECO:0000313" key="14">
    <source>
        <dbReference type="Proteomes" id="UP000680714"/>
    </source>
</evidence>
<keyword evidence="6 11" id="KW-0548">Nucleotidyltransferase</keyword>
<evidence type="ECO:0000256" key="1">
    <source>
        <dbReference type="ARBA" id="ARBA00002324"/>
    </source>
</evidence>
<dbReference type="HAMAP" id="MF_00244">
    <property type="entry name" value="NaMN_adenylyltr"/>
    <property type="match status" value="1"/>
</dbReference>
<evidence type="ECO:0000256" key="7">
    <source>
        <dbReference type="ARBA" id="ARBA00022741"/>
    </source>
</evidence>
<dbReference type="Proteomes" id="UP000680714">
    <property type="component" value="Unassembled WGS sequence"/>
</dbReference>
<evidence type="ECO:0000256" key="5">
    <source>
        <dbReference type="ARBA" id="ARBA00022679"/>
    </source>
</evidence>
<evidence type="ECO:0000256" key="2">
    <source>
        <dbReference type="ARBA" id="ARBA00005019"/>
    </source>
</evidence>
<evidence type="ECO:0000256" key="11">
    <source>
        <dbReference type="HAMAP-Rule" id="MF_00244"/>
    </source>
</evidence>
<keyword evidence="8 11" id="KW-0067">ATP-binding</keyword>
<dbReference type="PANTHER" id="PTHR39321:SF3">
    <property type="entry name" value="PHOSPHOPANTETHEINE ADENYLYLTRANSFERASE"/>
    <property type="match status" value="1"/>
</dbReference>
<dbReference type="CDD" id="cd02165">
    <property type="entry name" value="NMNAT"/>
    <property type="match status" value="1"/>
</dbReference>
<dbReference type="PANTHER" id="PTHR39321">
    <property type="entry name" value="NICOTINATE-NUCLEOTIDE ADENYLYLTRANSFERASE-RELATED"/>
    <property type="match status" value="1"/>
</dbReference>
<dbReference type="InterPro" id="IPR004821">
    <property type="entry name" value="Cyt_trans-like"/>
</dbReference>
<evidence type="ECO:0000256" key="9">
    <source>
        <dbReference type="ARBA" id="ARBA00023027"/>
    </source>
</evidence>
<comment type="catalytic activity">
    <reaction evidence="10 11">
        <text>nicotinate beta-D-ribonucleotide + ATP + H(+) = deamido-NAD(+) + diphosphate</text>
        <dbReference type="Rhea" id="RHEA:22860"/>
        <dbReference type="ChEBI" id="CHEBI:15378"/>
        <dbReference type="ChEBI" id="CHEBI:30616"/>
        <dbReference type="ChEBI" id="CHEBI:33019"/>
        <dbReference type="ChEBI" id="CHEBI:57502"/>
        <dbReference type="ChEBI" id="CHEBI:58437"/>
        <dbReference type="EC" id="2.7.7.18"/>
    </reaction>
</comment>
<proteinExistence type="inferred from homology"/>
<keyword evidence="9 11" id="KW-0520">NAD</keyword>
<dbReference type="RefSeq" id="WP_211548259.1">
    <property type="nucleotide sequence ID" value="NZ_JAGTUF010000007.1"/>
</dbReference>
<keyword evidence="7 11" id="KW-0547">Nucleotide-binding</keyword>
<feature type="domain" description="Cytidyltransferase-like" evidence="12">
    <location>
        <begin position="17"/>
        <end position="198"/>
    </location>
</feature>
<dbReference type="InterPro" id="IPR014729">
    <property type="entry name" value="Rossmann-like_a/b/a_fold"/>
</dbReference>
<protein>
    <recommendedName>
        <fullName evidence="11">Probable nicotinate-nucleotide adenylyltransferase</fullName>
        <ecNumber evidence="11">2.7.7.18</ecNumber>
    </recommendedName>
    <alternativeName>
        <fullName evidence="11">Deamido-NAD(+) diphosphorylase</fullName>
    </alternativeName>
    <alternativeName>
        <fullName evidence="11">Deamido-NAD(+) pyrophosphorylase</fullName>
    </alternativeName>
    <alternativeName>
        <fullName evidence="11">Nicotinate mononucleotide adenylyltransferase</fullName>
        <shortName evidence="11">NaMN adenylyltransferase</shortName>
    </alternativeName>
</protein>
<reference evidence="13 14" key="1">
    <citation type="submission" date="2021-04" db="EMBL/GenBank/DDBJ databases">
        <title>Magnetospirillum sulfuroxidans sp. nov., a facultative chemolithoautotrophic sulfur-oxidizing alphaproteobacterium isolated from freshwater sediment and proposals for Paramagetospirillum gen. nov., and Magnetospirillaceae fam. nov.</title>
        <authorList>
            <person name="Koziaeva V."/>
            <person name="Geelhoed J.S."/>
            <person name="Sorokin D.Y."/>
            <person name="Grouzdev D.S."/>
        </authorList>
    </citation>
    <scope>NUCLEOTIDE SEQUENCE [LARGE SCALE GENOMIC DNA]</scope>
    <source>
        <strain evidence="13 14">J10</strain>
    </source>
</reference>
<evidence type="ECO:0000256" key="6">
    <source>
        <dbReference type="ARBA" id="ARBA00022695"/>
    </source>
</evidence>
<comment type="function">
    <text evidence="1 11">Catalyzes the reversible adenylation of nicotinate mononucleotide (NaMN) to nicotinic acid adenine dinucleotide (NaAD).</text>
</comment>
<gene>
    <name evidence="11" type="primary">nadD</name>
    <name evidence="13" type="ORF">KEC16_09605</name>
</gene>
<evidence type="ECO:0000256" key="4">
    <source>
        <dbReference type="ARBA" id="ARBA00022642"/>
    </source>
</evidence>
<accession>A0ABS5IC55</accession>
<dbReference type="GO" id="GO:0004515">
    <property type="term" value="F:nicotinate-nucleotide adenylyltransferase activity"/>
    <property type="evidence" value="ECO:0007669"/>
    <property type="project" value="UniProtKB-EC"/>
</dbReference>
<organism evidence="13 14">
    <name type="scientific">Magnetospirillum sulfuroxidans</name>
    <dbReference type="NCBI Taxonomy" id="611300"/>
    <lineage>
        <taxon>Bacteria</taxon>
        <taxon>Pseudomonadati</taxon>
        <taxon>Pseudomonadota</taxon>
        <taxon>Alphaproteobacteria</taxon>
        <taxon>Rhodospirillales</taxon>
        <taxon>Rhodospirillaceae</taxon>
        <taxon>Magnetospirillum</taxon>
    </lineage>
</organism>
<evidence type="ECO:0000259" key="12">
    <source>
        <dbReference type="Pfam" id="PF01467"/>
    </source>
</evidence>
<keyword evidence="14" id="KW-1185">Reference proteome</keyword>
<dbReference type="EMBL" id="JAGTUF010000007">
    <property type="protein sequence ID" value="MBR9971970.1"/>
    <property type="molecule type" value="Genomic_DNA"/>
</dbReference>
<dbReference type="InterPro" id="IPR005248">
    <property type="entry name" value="NadD/NMNAT"/>
</dbReference>
<comment type="pathway">
    <text evidence="2 11">Cofactor biosynthesis; NAD(+) biosynthesis; deamido-NAD(+) from nicotinate D-ribonucleotide: step 1/1.</text>
</comment>
<comment type="similarity">
    <text evidence="3 11">Belongs to the NadD family.</text>
</comment>
<keyword evidence="4 11" id="KW-0662">Pyridine nucleotide biosynthesis</keyword>
<dbReference type="Pfam" id="PF01467">
    <property type="entry name" value="CTP_transf_like"/>
    <property type="match status" value="1"/>
</dbReference>
<sequence length="206" mass="22827">MLAPNPWGDRRRVRIGLLGGSFNPAHAGHRHVAETALRRLALDQVWLLVSPQNPLKPLVGMAPQSQRLAGARAVLGGHPRLIATDMESRFGTAYSAHTLEKLRLRFPKARFVWLMGADNLGQMTHWLHWRRIFAAVPIAILARAPYSRKALAAPAAQAMAGSRRKTAGAWALAAQKPPAWVFLHTRLHPASATAIRARHHEFILKE</sequence>
<evidence type="ECO:0000313" key="13">
    <source>
        <dbReference type="EMBL" id="MBR9971970.1"/>
    </source>
</evidence>
<dbReference type="EC" id="2.7.7.18" evidence="11"/>
<comment type="caution">
    <text evidence="13">The sequence shown here is derived from an EMBL/GenBank/DDBJ whole genome shotgun (WGS) entry which is preliminary data.</text>
</comment>
<name>A0ABS5IC55_9PROT</name>
<evidence type="ECO:0000256" key="3">
    <source>
        <dbReference type="ARBA" id="ARBA00009014"/>
    </source>
</evidence>
<keyword evidence="5 11" id="KW-0808">Transferase</keyword>
<evidence type="ECO:0000256" key="8">
    <source>
        <dbReference type="ARBA" id="ARBA00022840"/>
    </source>
</evidence>
<dbReference type="SUPFAM" id="SSF52374">
    <property type="entry name" value="Nucleotidylyl transferase"/>
    <property type="match status" value="1"/>
</dbReference>
<evidence type="ECO:0000256" key="10">
    <source>
        <dbReference type="ARBA" id="ARBA00048721"/>
    </source>
</evidence>
<dbReference type="Gene3D" id="3.40.50.620">
    <property type="entry name" value="HUPs"/>
    <property type="match status" value="1"/>
</dbReference>
<dbReference type="NCBIfam" id="NF000843">
    <property type="entry name" value="PRK00071.2-2"/>
    <property type="match status" value="1"/>
</dbReference>